<keyword evidence="2" id="KW-1185">Reference proteome</keyword>
<feature type="compositionally biased region" description="Low complexity" evidence="1">
    <location>
        <begin position="133"/>
        <end position="142"/>
    </location>
</feature>
<evidence type="ECO:0000313" key="2">
    <source>
        <dbReference type="Proteomes" id="UP000694851"/>
    </source>
</evidence>
<dbReference type="AlphaFoldDB" id="A0A8B7PZD5"/>
<reference evidence="3" key="1">
    <citation type="submission" date="2025-08" db="UniProtKB">
        <authorList>
            <consortium name="RefSeq"/>
        </authorList>
    </citation>
    <scope>IDENTIFICATION</scope>
    <source>
        <tissue evidence="3">Muscle</tissue>
    </source>
</reference>
<dbReference type="RefSeq" id="XP_019481844.1">
    <property type="nucleotide sequence ID" value="XM_019626299.1"/>
</dbReference>
<dbReference type="CTD" id="79760"/>
<accession>A0A8B7PZD5</accession>
<feature type="region of interest" description="Disordered" evidence="1">
    <location>
        <begin position="1"/>
        <end position="77"/>
    </location>
</feature>
<dbReference type="GeneID" id="109372818"/>
<feature type="region of interest" description="Disordered" evidence="1">
    <location>
        <begin position="116"/>
        <end position="150"/>
    </location>
</feature>
<evidence type="ECO:0000313" key="3">
    <source>
        <dbReference type="RefSeq" id="XP_019481844.1"/>
    </source>
</evidence>
<proteinExistence type="predicted"/>
<dbReference type="KEGG" id="hai:109372818"/>
<protein>
    <submittedName>
        <fullName evidence="3">Gem-associated protein 7 isoform X1</fullName>
    </submittedName>
</protein>
<feature type="compositionally biased region" description="Polar residues" evidence="1">
    <location>
        <begin position="1"/>
        <end position="14"/>
    </location>
</feature>
<sequence>MGILDSATSQTVDQIQAPGHAAGRVMSRGCAASEPASPPATTWGSEAAAAAGGTQARRLAARPSHCSRGAGGSRGARRADLGFFLTRSCKDRKSNEKKDNLNHLWTYAEGSPALNESAAANEQAHAGLGGGALRLPATTTTTRRADGGGA</sequence>
<evidence type="ECO:0000256" key="1">
    <source>
        <dbReference type="SAM" id="MobiDB-lite"/>
    </source>
</evidence>
<gene>
    <name evidence="3" type="primary">GEMIN7</name>
</gene>
<name>A0A8B7PZD5_HIPAR</name>
<dbReference type="Proteomes" id="UP000694851">
    <property type="component" value="Unplaced"/>
</dbReference>
<feature type="compositionally biased region" description="Low complexity" evidence="1">
    <location>
        <begin position="31"/>
        <end position="62"/>
    </location>
</feature>
<organism evidence="2 3">
    <name type="scientific">Hipposideros armiger</name>
    <name type="common">Great Himalayan leaf-nosed bat</name>
    <dbReference type="NCBI Taxonomy" id="186990"/>
    <lineage>
        <taxon>Eukaryota</taxon>
        <taxon>Metazoa</taxon>
        <taxon>Chordata</taxon>
        <taxon>Craniata</taxon>
        <taxon>Vertebrata</taxon>
        <taxon>Euteleostomi</taxon>
        <taxon>Mammalia</taxon>
        <taxon>Eutheria</taxon>
        <taxon>Laurasiatheria</taxon>
        <taxon>Chiroptera</taxon>
        <taxon>Yinpterochiroptera</taxon>
        <taxon>Rhinolophoidea</taxon>
        <taxon>Hipposideridae</taxon>
        <taxon>Hipposideros</taxon>
    </lineage>
</organism>